<dbReference type="PANTHER" id="PTHR35368">
    <property type="entry name" value="HYDROPEROXIDE REDUCTASE"/>
    <property type="match status" value="1"/>
</dbReference>
<dbReference type="EMBL" id="FZNS01000013">
    <property type="protein sequence ID" value="SNR95680.1"/>
    <property type="molecule type" value="Genomic_DNA"/>
</dbReference>
<accession>A0A239AJH7</accession>
<dbReference type="InterPro" id="IPR036102">
    <property type="entry name" value="OsmC/Ohrsf"/>
</dbReference>
<dbReference type="AlphaFoldDB" id="A0A239AJH7"/>
<dbReference type="Gene3D" id="3.30.300.20">
    <property type="match status" value="1"/>
</dbReference>
<dbReference type="InterPro" id="IPR003718">
    <property type="entry name" value="OsmC/Ohr_fam"/>
</dbReference>
<evidence type="ECO:0000313" key="2">
    <source>
        <dbReference type="Proteomes" id="UP000198310"/>
    </source>
</evidence>
<name>A0A239AJH7_9BACT</name>
<dbReference type="InterPro" id="IPR052924">
    <property type="entry name" value="OsmC/Ohr_hydroprdx_reductase"/>
</dbReference>
<dbReference type="Proteomes" id="UP000198310">
    <property type="component" value="Unassembled WGS sequence"/>
</dbReference>
<dbReference type="RefSeq" id="WP_045690737.1">
    <property type="nucleotide sequence ID" value="NZ_FZNS01000013.1"/>
</dbReference>
<dbReference type="Pfam" id="PF02566">
    <property type="entry name" value="OsmC"/>
    <property type="match status" value="1"/>
</dbReference>
<dbReference type="SUPFAM" id="SSF82784">
    <property type="entry name" value="OsmC-like"/>
    <property type="match status" value="1"/>
</dbReference>
<evidence type="ECO:0000313" key="1">
    <source>
        <dbReference type="EMBL" id="SNR95680.1"/>
    </source>
</evidence>
<keyword evidence="2" id="KW-1185">Reference proteome</keyword>
<proteinExistence type="predicted"/>
<dbReference type="PANTHER" id="PTHR35368:SF1">
    <property type="entry name" value="HYDROPEROXIDE REDUCTASE"/>
    <property type="match status" value="1"/>
</dbReference>
<gene>
    <name evidence="1" type="ORF">SAMN06269173_11327</name>
</gene>
<reference evidence="2" key="1">
    <citation type="submission" date="2017-06" db="EMBL/GenBank/DDBJ databases">
        <authorList>
            <person name="Varghese N."/>
            <person name="Submissions S."/>
        </authorList>
    </citation>
    <scope>NUCLEOTIDE SEQUENCE [LARGE SCALE GENOMIC DNA]</scope>
    <source>
        <strain evidence="2">DSM 28041</strain>
    </source>
</reference>
<organism evidence="1 2">
    <name type="scientific">Hymenobacter mucosus</name>
    <dbReference type="NCBI Taxonomy" id="1411120"/>
    <lineage>
        <taxon>Bacteria</taxon>
        <taxon>Pseudomonadati</taxon>
        <taxon>Bacteroidota</taxon>
        <taxon>Cytophagia</taxon>
        <taxon>Cytophagales</taxon>
        <taxon>Hymenobacteraceae</taxon>
        <taxon>Hymenobacter</taxon>
    </lineage>
</organism>
<protein>
    <submittedName>
        <fullName evidence="1">Uncharacterized OsmC-related protein</fullName>
    </submittedName>
</protein>
<sequence>MDLATDTLPNGVNLANIGSLIDAITTSPALADVVFKARSQWQGGTRTEVTVDEVHSNNANISSPDRQFKLYVDEPPYLGGNDSAPNPVETVAAGLCGCLTAGIASNAALFGTELEKIQVEVDVRFDVHGVLGLNKAAPNGAIGLHYKVTLKAKDPLLADKLIRSKETIDRKSPVKQTLELPLHITTEVVIEQ</sequence>
<dbReference type="InterPro" id="IPR015946">
    <property type="entry name" value="KH_dom-like_a/b"/>
</dbReference>